<reference evidence="3" key="1">
    <citation type="journal article" date="2005" name="Nature">
        <title>The map-based sequence of the rice genome.</title>
        <authorList>
            <consortium name="International rice genome sequencing project (IRGSP)"/>
            <person name="Matsumoto T."/>
            <person name="Wu J."/>
            <person name="Kanamori H."/>
            <person name="Katayose Y."/>
            <person name="Fujisawa M."/>
            <person name="Namiki N."/>
            <person name="Mizuno H."/>
            <person name="Yamamoto K."/>
            <person name="Antonio B.A."/>
            <person name="Baba T."/>
            <person name="Sakata K."/>
            <person name="Nagamura Y."/>
            <person name="Aoki H."/>
            <person name="Arikawa K."/>
            <person name="Arita K."/>
            <person name="Bito T."/>
            <person name="Chiden Y."/>
            <person name="Fujitsuka N."/>
            <person name="Fukunaka R."/>
            <person name="Hamada M."/>
            <person name="Harada C."/>
            <person name="Hayashi A."/>
            <person name="Hijishita S."/>
            <person name="Honda M."/>
            <person name="Hosokawa S."/>
            <person name="Ichikawa Y."/>
            <person name="Idonuma A."/>
            <person name="Iijima M."/>
            <person name="Ikeda M."/>
            <person name="Ikeno M."/>
            <person name="Ito K."/>
            <person name="Ito S."/>
            <person name="Ito T."/>
            <person name="Ito Y."/>
            <person name="Ito Y."/>
            <person name="Iwabuchi A."/>
            <person name="Kamiya K."/>
            <person name="Karasawa W."/>
            <person name="Kurita K."/>
            <person name="Katagiri S."/>
            <person name="Kikuta A."/>
            <person name="Kobayashi H."/>
            <person name="Kobayashi N."/>
            <person name="Machita K."/>
            <person name="Maehara T."/>
            <person name="Masukawa M."/>
            <person name="Mizubayashi T."/>
            <person name="Mukai Y."/>
            <person name="Nagasaki H."/>
            <person name="Nagata Y."/>
            <person name="Naito S."/>
            <person name="Nakashima M."/>
            <person name="Nakama Y."/>
            <person name="Nakamichi Y."/>
            <person name="Nakamura M."/>
            <person name="Meguro A."/>
            <person name="Negishi M."/>
            <person name="Ohta I."/>
            <person name="Ohta T."/>
            <person name="Okamoto M."/>
            <person name="Ono N."/>
            <person name="Saji S."/>
            <person name="Sakaguchi M."/>
            <person name="Sakai K."/>
            <person name="Shibata M."/>
            <person name="Shimokawa T."/>
            <person name="Song J."/>
            <person name="Takazaki Y."/>
            <person name="Terasawa K."/>
            <person name="Tsugane M."/>
            <person name="Tsuji K."/>
            <person name="Ueda S."/>
            <person name="Waki K."/>
            <person name="Yamagata H."/>
            <person name="Yamamoto M."/>
            <person name="Yamamoto S."/>
            <person name="Yamane H."/>
            <person name="Yoshiki S."/>
            <person name="Yoshihara R."/>
            <person name="Yukawa K."/>
            <person name="Zhong H."/>
            <person name="Yano M."/>
            <person name="Yuan Q."/>
            <person name="Ouyang S."/>
            <person name="Liu J."/>
            <person name="Jones K.M."/>
            <person name="Gansberger K."/>
            <person name="Moffat K."/>
            <person name="Hill J."/>
            <person name="Bera J."/>
            <person name="Fadrosh D."/>
            <person name="Jin S."/>
            <person name="Johri S."/>
            <person name="Kim M."/>
            <person name="Overton L."/>
            <person name="Reardon M."/>
            <person name="Tsitrin T."/>
            <person name="Vuong H."/>
            <person name="Weaver B."/>
            <person name="Ciecko A."/>
            <person name="Tallon L."/>
            <person name="Jackson J."/>
            <person name="Pai G."/>
            <person name="Aken S.V."/>
            <person name="Utterback T."/>
            <person name="Reidmuller S."/>
            <person name="Feldblyum T."/>
            <person name="Hsiao J."/>
            <person name="Zismann V."/>
            <person name="Iobst S."/>
            <person name="de Vazeille A.R."/>
            <person name="Buell C.R."/>
            <person name="Ying K."/>
            <person name="Li Y."/>
            <person name="Lu T."/>
            <person name="Huang Y."/>
            <person name="Zhao Q."/>
            <person name="Feng Q."/>
            <person name="Zhang L."/>
            <person name="Zhu J."/>
            <person name="Weng Q."/>
            <person name="Mu J."/>
            <person name="Lu Y."/>
            <person name="Fan D."/>
            <person name="Liu Y."/>
            <person name="Guan J."/>
            <person name="Zhang Y."/>
            <person name="Yu S."/>
            <person name="Liu X."/>
            <person name="Zhang Y."/>
            <person name="Hong G."/>
            <person name="Han B."/>
            <person name="Choisne N."/>
            <person name="Demange N."/>
            <person name="Orjeda G."/>
            <person name="Samain S."/>
            <person name="Cattolico L."/>
            <person name="Pelletier E."/>
            <person name="Couloux A."/>
            <person name="Segurens B."/>
            <person name="Wincker P."/>
            <person name="D'Hont A."/>
            <person name="Scarpelli C."/>
            <person name="Weissenbach J."/>
            <person name="Salanoubat M."/>
            <person name="Quetier F."/>
            <person name="Yu Y."/>
            <person name="Kim H.R."/>
            <person name="Rambo T."/>
            <person name="Currie J."/>
            <person name="Collura K."/>
            <person name="Luo M."/>
            <person name="Yang T."/>
            <person name="Ammiraju J.S.S."/>
            <person name="Engler F."/>
            <person name="Soderlund C."/>
            <person name="Wing R.A."/>
            <person name="Palmer L.E."/>
            <person name="de la Bastide M."/>
            <person name="Spiegel L."/>
            <person name="Nascimento L."/>
            <person name="Zutavern T."/>
            <person name="O'Shaughnessy A."/>
            <person name="Dike S."/>
            <person name="Dedhia N."/>
            <person name="Preston R."/>
            <person name="Balija V."/>
            <person name="McCombie W.R."/>
            <person name="Chow T."/>
            <person name="Chen H."/>
            <person name="Chung M."/>
            <person name="Chen C."/>
            <person name="Shaw J."/>
            <person name="Wu H."/>
            <person name="Hsiao K."/>
            <person name="Chao Y."/>
            <person name="Chu M."/>
            <person name="Cheng C."/>
            <person name="Hour A."/>
            <person name="Lee P."/>
            <person name="Lin S."/>
            <person name="Lin Y."/>
            <person name="Liou J."/>
            <person name="Liu S."/>
            <person name="Hsing Y."/>
            <person name="Raghuvanshi S."/>
            <person name="Mohanty A."/>
            <person name="Bharti A.K."/>
            <person name="Gaur A."/>
            <person name="Gupta V."/>
            <person name="Kumar D."/>
            <person name="Ravi V."/>
            <person name="Vij S."/>
            <person name="Kapur A."/>
            <person name="Khurana P."/>
            <person name="Khurana P."/>
            <person name="Khurana J.P."/>
            <person name="Tyagi A.K."/>
            <person name="Gaikwad K."/>
            <person name="Singh A."/>
            <person name="Dalal V."/>
            <person name="Srivastava S."/>
            <person name="Dixit A."/>
            <person name="Pal A.K."/>
            <person name="Ghazi I.A."/>
            <person name="Yadav M."/>
            <person name="Pandit A."/>
            <person name="Bhargava A."/>
            <person name="Sureshbabu K."/>
            <person name="Batra K."/>
            <person name="Sharma T.R."/>
            <person name="Mohapatra T."/>
            <person name="Singh N.K."/>
            <person name="Messing J."/>
            <person name="Nelson A.B."/>
            <person name="Fuks G."/>
            <person name="Kavchok S."/>
            <person name="Keizer G."/>
            <person name="Linton E."/>
            <person name="Llaca V."/>
            <person name="Song R."/>
            <person name="Tanyolac B."/>
            <person name="Young S."/>
            <person name="Ho-Il K."/>
            <person name="Hahn J.H."/>
            <person name="Sangsakoo G."/>
            <person name="Vanavichit A."/>
            <person name="de Mattos Luiz.A.T."/>
            <person name="Zimmer P.D."/>
            <person name="Malone G."/>
            <person name="Dellagostin O."/>
            <person name="de Oliveira A.C."/>
            <person name="Bevan M."/>
            <person name="Bancroft I."/>
            <person name="Minx P."/>
            <person name="Cordum H."/>
            <person name="Wilson R."/>
            <person name="Cheng Z."/>
            <person name="Jin W."/>
            <person name="Jiang J."/>
            <person name="Leong S.A."/>
            <person name="Iwama H."/>
            <person name="Gojobori T."/>
            <person name="Itoh T."/>
            <person name="Niimura Y."/>
            <person name="Fujii Y."/>
            <person name="Habara T."/>
            <person name="Sakai H."/>
            <person name="Sato Y."/>
            <person name="Wilson G."/>
            <person name="Kumar K."/>
            <person name="McCouch S."/>
            <person name="Juretic N."/>
            <person name="Hoen D."/>
            <person name="Wright S."/>
            <person name="Bruskiewich R."/>
            <person name="Bureau T."/>
            <person name="Miyao A."/>
            <person name="Hirochika H."/>
            <person name="Nishikawa T."/>
            <person name="Kadowaki K."/>
            <person name="Sugiura M."/>
            <person name="Burr B."/>
            <person name="Sasaki T."/>
        </authorList>
    </citation>
    <scope>NUCLEOTIDE SEQUENCE [LARGE SCALE GENOMIC DNA]</scope>
    <source>
        <strain evidence="3">cv. Nipponbare</strain>
    </source>
</reference>
<name>A0A0P0WWN6_ORYSJ</name>
<dbReference type="InParanoid" id="A0A0P0WWN6"/>
<keyword evidence="3" id="KW-1185">Reference proteome</keyword>
<proteinExistence type="predicted"/>
<accession>A0A0P0WWN6</accession>
<sequence>MVALDPSSRASTSWRQRWKGLPSSSTQRPWSRLTPQAAFPQAGDGGGGGCFHRASSLKMVTEAGIRQELAEGAPAARALVGMDLERVGPEPCCPRLRLPLRHCLQPHRPPSSVPPPSPAAARRHPRL</sequence>
<evidence type="ECO:0000313" key="3">
    <source>
        <dbReference type="Proteomes" id="UP000059680"/>
    </source>
</evidence>
<reference evidence="2 3" key="2">
    <citation type="journal article" date="2013" name="Plant Cell Physiol.">
        <title>Rice Annotation Project Database (RAP-DB): an integrative and interactive database for rice genomics.</title>
        <authorList>
            <person name="Sakai H."/>
            <person name="Lee S.S."/>
            <person name="Tanaka T."/>
            <person name="Numa H."/>
            <person name="Kim J."/>
            <person name="Kawahara Y."/>
            <person name="Wakimoto H."/>
            <person name="Yang C.C."/>
            <person name="Iwamoto M."/>
            <person name="Abe T."/>
            <person name="Yamada Y."/>
            <person name="Muto A."/>
            <person name="Inokuchi H."/>
            <person name="Ikemura T."/>
            <person name="Matsumoto T."/>
            <person name="Sasaki T."/>
            <person name="Itoh T."/>
        </authorList>
    </citation>
    <scope>NUCLEOTIDE SEQUENCE [LARGE SCALE GENOMIC DNA]</scope>
    <source>
        <strain evidence="3">cv. Nipponbare</strain>
    </source>
</reference>
<dbReference type="PaxDb" id="39947-A0A0P0WWN6"/>
<dbReference type="EMBL" id="AP014962">
    <property type="protein sequence ID" value="BAS97781.1"/>
    <property type="molecule type" value="Genomic_DNA"/>
</dbReference>
<evidence type="ECO:0000313" key="2">
    <source>
        <dbReference type="EMBL" id="BAS97781.1"/>
    </source>
</evidence>
<feature type="region of interest" description="Disordered" evidence="1">
    <location>
        <begin position="103"/>
        <end position="127"/>
    </location>
</feature>
<feature type="region of interest" description="Disordered" evidence="1">
    <location>
        <begin position="1"/>
        <end position="47"/>
    </location>
</feature>
<organism evidence="2 3">
    <name type="scientific">Oryza sativa subsp. japonica</name>
    <name type="common">Rice</name>
    <dbReference type="NCBI Taxonomy" id="39947"/>
    <lineage>
        <taxon>Eukaryota</taxon>
        <taxon>Viridiplantae</taxon>
        <taxon>Streptophyta</taxon>
        <taxon>Embryophyta</taxon>
        <taxon>Tracheophyta</taxon>
        <taxon>Spermatophyta</taxon>
        <taxon>Magnoliopsida</taxon>
        <taxon>Liliopsida</taxon>
        <taxon>Poales</taxon>
        <taxon>Poaceae</taxon>
        <taxon>BOP clade</taxon>
        <taxon>Oryzoideae</taxon>
        <taxon>Oryzeae</taxon>
        <taxon>Oryzinae</taxon>
        <taxon>Oryza</taxon>
        <taxon>Oryza sativa</taxon>
    </lineage>
</organism>
<reference evidence="2 3" key="3">
    <citation type="journal article" date="2013" name="Rice">
        <title>Improvement of the Oryza sativa Nipponbare reference genome using next generation sequence and optical map data.</title>
        <authorList>
            <person name="Kawahara Y."/>
            <person name="de la Bastide M."/>
            <person name="Hamilton J.P."/>
            <person name="Kanamori H."/>
            <person name="McCombie W.R."/>
            <person name="Ouyang S."/>
            <person name="Schwartz D.C."/>
            <person name="Tanaka T."/>
            <person name="Wu J."/>
            <person name="Zhou S."/>
            <person name="Childs K.L."/>
            <person name="Davidson R.M."/>
            <person name="Lin H."/>
            <person name="Quesada-Ocampo L."/>
            <person name="Vaillancourt B."/>
            <person name="Sakai H."/>
            <person name="Lee S.S."/>
            <person name="Kim J."/>
            <person name="Numa H."/>
            <person name="Itoh T."/>
            <person name="Buell C.R."/>
            <person name="Matsumoto T."/>
        </authorList>
    </citation>
    <scope>NUCLEOTIDE SEQUENCE [LARGE SCALE GENOMIC DNA]</scope>
    <source>
        <strain evidence="3">cv. Nipponbare</strain>
    </source>
</reference>
<evidence type="ECO:0000256" key="1">
    <source>
        <dbReference type="SAM" id="MobiDB-lite"/>
    </source>
</evidence>
<protein>
    <submittedName>
        <fullName evidence="2">Os06g0476300 protein</fullName>
    </submittedName>
</protein>
<gene>
    <name evidence="2" type="ordered locus">Os06g0476300</name>
    <name evidence="2" type="ORF">OSNPB_060476300</name>
</gene>
<dbReference type="AlphaFoldDB" id="A0A0P0WWN6"/>
<dbReference type="Proteomes" id="UP000059680">
    <property type="component" value="Chromosome 6"/>
</dbReference>
<feature type="compositionally biased region" description="Pro residues" evidence="1">
    <location>
        <begin position="107"/>
        <end position="118"/>
    </location>
</feature>